<dbReference type="Proteomes" id="UP000032180">
    <property type="component" value="Chromosome 8"/>
</dbReference>
<protein>
    <submittedName>
        <fullName evidence="2">Uncharacterized protein</fullName>
    </submittedName>
</protein>
<reference evidence="2" key="3">
    <citation type="submission" date="2015-04" db="UniProtKB">
        <authorList>
            <consortium name="EnsemblPlants"/>
        </authorList>
    </citation>
    <scope>IDENTIFICATION</scope>
</reference>
<evidence type="ECO:0000313" key="3">
    <source>
        <dbReference type="Proteomes" id="UP000032180"/>
    </source>
</evidence>
<organism evidence="2 3">
    <name type="scientific">Leersia perrieri</name>
    <dbReference type="NCBI Taxonomy" id="77586"/>
    <lineage>
        <taxon>Eukaryota</taxon>
        <taxon>Viridiplantae</taxon>
        <taxon>Streptophyta</taxon>
        <taxon>Embryophyta</taxon>
        <taxon>Tracheophyta</taxon>
        <taxon>Spermatophyta</taxon>
        <taxon>Magnoliopsida</taxon>
        <taxon>Liliopsida</taxon>
        <taxon>Poales</taxon>
        <taxon>Poaceae</taxon>
        <taxon>BOP clade</taxon>
        <taxon>Oryzoideae</taxon>
        <taxon>Oryzeae</taxon>
        <taxon>Oryzinae</taxon>
        <taxon>Leersia</taxon>
    </lineage>
</organism>
<sequence>MDCKGIGASAPRQLMRNRTMSSRVRQQNLSQPSIEVEDLGHVSLRKKNGNLVSGSTSRTREGSRATTSPAGVAMAAATSSELSNPTTLAAAPAPAARSRQTATAASGEDGIAAESGAEAGTPERGGLPAVRSAAEARRKTMWAIGSAYVATLRFLV</sequence>
<dbReference type="EnsemblPlants" id="LPERR08G18160.1">
    <property type="protein sequence ID" value="LPERR08G18160.1"/>
    <property type="gene ID" value="LPERR08G18160"/>
</dbReference>
<dbReference type="Gramene" id="LPERR08G18160.1">
    <property type="protein sequence ID" value="LPERR08G18160.1"/>
    <property type="gene ID" value="LPERR08G18160"/>
</dbReference>
<feature type="compositionally biased region" description="Polar residues" evidence="1">
    <location>
        <begin position="16"/>
        <end position="32"/>
    </location>
</feature>
<reference evidence="2 3" key="1">
    <citation type="submission" date="2012-08" db="EMBL/GenBank/DDBJ databases">
        <title>Oryza genome evolution.</title>
        <authorList>
            <person name="Wing R.A."/>
        </authorList>
    </citation>
    <scope>NUCLEOTIDE SEQUENCE</scope>
</reference>
<reference evidence="3" key="2">
    <citation type="submission" date="2013-12" db="EMBL/GenBank/DDBJ databases">
        <authorList>
            <person name="Yu Y."/>
            <person name="Lee S."/>
            <person name="de Baynast K."/>
            <person name="Wissotski M."/>
            <person name="Liu L."/>
            <person name="Talag J."/>
            <person name="Goicoechea J."/>
            <person name="Angelova A."/>
            <person name="Jetty R."/>
            <person name="Kudrna D."/>
            <person name="Golser W."/>
            <person name="Rivera L."/>
            <person name="Zhang J."/>
            <person name="Wing R."/>
        </authorList>
    </citation>
    <scope>NUCLEOTIDE SEQUENCE</scope>
</reference>
<dbReference type="AlphaFoldDB" id="A0A0D9XA28"/>
<keyword evidence="3" id="KW-1185">Reference proteome</keyword>
<feature type="region of interest" description="Disordered" evidence="1">
    <location>
        <begin position="47"/>
        <end position="130"/>
    </location>
</feature>
<dbReference type="HOGENOM" id="CLU_1689274_0_0_1"/>
<proteinExistence type="predicted"/>
<name>A0A0D9XA28_9ORYZ</name>
<feature type="region of interest" description="Disordered" evidence="1">
    <location>
        <begin position="1"/>
        <end position="32"/>
    </location>
</feature>
<evidence type="ECO:0000313" key="2">
    <source>
        <dbReference type="EnsemblPlants" id="LPERR08G18160.1"/>
    </source>
</evidence>
<evidence type="ECO:0000256" key="1">
    <source>
        <dbReference type="SAM" id="MobiDB-lite"/>
    </source>
</evidence>
<feature type="compositionally biased region" description="Low complexity" evidence="1">
    <location>
        <begin position="89"/>
        <end position="106"/>
    </location>
</feature>
<feature type="compositionally biased region" description="Polar residues" evidence="1">
    <location>
        <begin position="77"/>
        <end position="87"/>
    </location>
</feature>
<accession>A0A0D9XA28</accession>